<evidence type="ECO:0000313" key="1">
    <source>
        <dbReference type="EMBL" id="GAA3834429.1"/>
    </source>
</evidence>
<keyword evidence="2" id="KW-1185">Reference proteome</keyword>
<organism evidence="1 2">
    <name type="scientific">Streptomyces coacervatus</name>
    <dbReference type="NCBI Taxonomy" id="647381"/>
    <lineage>
        <taxon>Bacteria</taxon>
        <taxon>Bacillati</taxon>
        <taxon>Actinomycetota</taxon>
        <taxon>Actinomycetes</taxon>
        <taxon>Kitasatosporales</taxon>
        <taxon>Streptomycetaceae</taxon>
        <taxon>Streptomyces</taxon>
    </lineage>
</organism>
<proteinExistence type="predicted"/>
<protein>
    <recommendedName>
        <fullName evidence="3">Secreted protein</fullName>
    </recommendedName>
</protein>
<reference evidence="2" key="1">
    <citation type="journal article" date="2019" name="Int. J. Syst. Evol. Microbiol.">
        <title>The Global Catalogue of Microorganisms (GCM) 10K type strain sequencing project: providing services to taxonomists for standard genome sequencing and annotation.</title>
        <authorList>
            <consortium name="The Broad Institute Genomics Platform"/>
            <consortium name="The Broad Institute Genome Sequencing Center for Infectious Disease"/>
            <person name="Wu L."/>
            <person name="Ma J."/>
        </authorList>
    </citation>
    <scope>NUCLEOTIDE SEQUENCE [LARGE SCALE GENOMIC DNA]</scope>
    <source>
        <strain evidence="2">JCM 17138</strain>
    </source>
</reference>
<dbReference type="EMBL" id="BAABDE010000031">
    <property type="protein sequence ID" value="GAA3834429.1"/>
    <property type="molecule type" value="Genomic_DNA"/>
</dbReference>
<evidence type="ECO:0000313" key="2">
    <source>
        <dbReference type="Proteomes" id="UP001501009"/>
    </source>
</evidence>
<comment type="caution">
    <text evidence="1">The sequence shown here is derived from an EMBL/GenBank/DDBJ whole genome shotgun (WGS) entry which is preliminary data.</text>
</comment>
<accession>A0ABP7J485</accession>
<evidence type="ECO:0008006" key="3">
    <source>
        <dbReference type="Google" id="ProtNLM"/>
    </source>
</evidence>
<sequence length="137" mass="14565">MGLAAPVHAQAPGITIDFDYIDADSGCTVMGGKVTGNASDNGSITTTSTDLSRVDIGTDTISGQLSTTPSNWLDVDCGQQAYRDGDQVILRAVKAEATQAERVEYLERNIRPQDLRCRRGGFVNLDTSNCMPPGIQG</sequence>
<gene>
    <name evidence="1" type="ORF">GCM10022403_079070</name>
</gene>
<name>A0ABP7J485_9ACTN</name>
<dbReference type="Proteomes" id="UP001501009">
    <property type="component" value="Unassembled WGS sequence"/>
</dbReference>